<dbReference type="AlphaFoldDB" id="X1RPY6"/>
<sequence length="94" mass="10585">MTKQTLTDRETIAANIVKFAQDNNLQLHPGQEPLKWADLVLKNGGCPCVPSRSECPCKFVLEDLKEQNRCRCGLFVNDAYLKEYSALKARSKGK</sequence>
<evidence type="ECO:0000313" key="1">
    <source>
        <dbReference type="EMBL" id="GAI82807.1"/>
    </source>
</evidence>
<name>X1RPY6_9ZZZZ</name>
<comment type="caution">
    <text evidence="1">The sequence shown here is derived from an EMBL/GenBank/DDBJ whole genome shotgun (WGS) entry which is preliminary data.</text>
</comment>
<dbReference type="InterPro" id="IPR004209">
    <property type="entry name" value="FTR_bsu"/>
</dbReference>
<dbReference type="InterPro" id="IPR036644">
    <property type="entry name" value="FTR_bsu_sf"/>
</dbReference>
<protein>
    <submittedName>
        <fullName evidence="1">Uncharacterized protein</fullName>
    </submittedName>
</protein>
<dbReference type="EMBL" id="BARW01005746">
    <property type="protein sequence ID" value="GAI82807.1"/>
    <property type="molecule type" value="Genomic_DNA"/>
</dbReference>
<dbReference type="SUPFAM" id="SSF57662">
    <property type="entry name" value="Ferredoxin thioredoxin reductase (FTR), catalytic beta chain"/>
    <property type="match status" value="1"/>
</dbReference>
<organism evidence="1">
    <name type="scientific">marine sediment metagenome</name>
    <dbReference type="NCBI Taxonomy" id="412755"/>
    <lineage>
        <taxon>unclassified sequences</taxon>
        <taxon>metagenomes</taxon>
        <taxon>ecological metagenomes</taxon>
    </lineage>
</organism>
<gene>
    <name evidence="1" type="ORF">S12H4_12246</name>
</gene>
<feature type="non-terminal residue" evidence="1">
    <location>
        <position position="94"/>
    </location>
</feature>
<accession>X1RPY6</accession>
<dbReference type="GO" id="GO:0016730">
    <property type="term" value="F:oxidoreductase activity, acting on iron-sulfur proteins as donors"/>
    <property type="evidence" value="ECO:0007669"/>
    <property type="project" value="InterPro"/>
</dbReference>
<reference evidence="1" key="1">
    <citation type="journal article" date="2014" name="Front. Microbiol.">
        <title>High frequency of phylogenetically diverse reductive dehalogenase-homologous genes in deep subseafloor sedimentary metagenomes.</title>
        <authorList>
            <person name="Kawai M."/>
            <person name="Futagami T."/>
            <person name="Toyoda A."/>
            <person name="Takaki Y."/>
            <person name="Nishi S."/>
            <person name="Hori S."/>
            <person name="Arai W."/>
            <person name="Tsubouchi T."/>
            <person name="Morono Y."/>
            <person name="Uchiyama I."/>
            <person name="Ito T."/>
            <person name="Fujiyama A."/>
            <person name="Inagaki F."/>
            <person name="Takami H."/>
        </authorList>
    </citation>
    <scope>NUCLEOTIDE SEQUENCE</scope>
    <source>
        <strain evidence="1">Expedition CK06-06</strain>
    </source>
</reference>
<proteinExistence type="predicted"/>
<dbReference type="Pfam" id="PF02943">
    <property type="entry name" value="FeThRed_B"/>
    <property type="match status" value="1"/>
</dbReference>